<organism evidence="2 3">
    <name type="scientific">Aporhodopirellula rubra</name>
    <dbReference type="NCBI Taxonomy" id="980271"/>
    <lineage>
        <taxon>Bacteria</taxon>
        <taxon>Pseudomonadati</taxon>
        <taxon>Planctomycetota</taxon>
        <taxon>Planctomycetia</taxon>
        <taxon>Pirellulales</taxon>
        <taxon>Pirellulaceae</taxon>
        <taxon>Aporhodopirellula</taxon>
    </lineage>
</organism>
<name>A0A7W5DVU1_9BACT</name>
<gene>
    <name evidence="2" type="ORF">FHS27_000785</name>
</gene>
<reference evidence="2 3" key="1">
    <citation type="submission" date="2020-08" db="EMBL/GenBank/DDBJ databases">
        <title>Genomic Encyclopedia of Type Strains, Phase III (KMG-III): the genomes of soil and plant-associated and newly described type strains.</title>
        <authorList>
            <person name="Whitman W."/>
        </authorList>
    </citation>
    <scope>NUCLEOTIDE SEQUENCE [LARGE SCALE GENOMIC DNA]</scope>
    <source>
        <strain evidence="2 3">CECT 8075</strain>
    </source>
</reference>
<evidence type="ECO:0000313" key="3">
    <source>
        <dbReference type="Proteomes" id="UP000536179"/>
    </source>
</evidence>
<protein>
    <submittedName>
        <fullName evidence="2">Uncharacterized protein</fullName>
    </submittedName>
</protein>
<sequence length="109" mass="12136">MTSAGTESGVTRPQTRRTSAGFFRTTGITRPEQVTIGRIARVRREIPMMACRWKPTAGLIFHGGKRGDRNTTDQQSFSSIAASAVACGSEHDIDYRLSDEFHGRLPEHW</sequence>
<feature type="compositionally biased region" description="Polar residues" evidence="1">
    <location>
        <begin position="1"/>
        <end position="18"/>
    </location>
</feature>
<feature type="region of interest" description="Disordered" evidence="1">
    <location>
        <begin position="1"/>
        <end position="24"/>
    </location>
</feature>
<comment type="caution">
    <text evidence="2">The sequence shown here is derived from an EMBL/GenBank/DDBJ whole genome shotgun (WGS) entry which is preliminary data.</text>
</comment>
<dbReference type="EMBL" id="JACHXU010000002">
    <property type="protein sequence ID" value="MBB3205018.1"/>
    <property type="molecule type" value="Genomic_DNA"/>
</dbReference>
<dbReference type="AlphaFoldDB" id="A0A7W5DVU1"/>
<keyword evidence="3" id="KW-1185">Reference proteome</keyword>
<dbReference type="Proteomes" id="UP000536179">
    <property type="component" value="Unassembled WGS sequence"/>
</dbReference>
<evidence type="ECO:0000256" key="1">
    <source>
        <dbReference type="SAM" id="MobiDB-lite"/>
    </source>
</evidence>
<accession>A0A7W5DVU1</accession>
<evidence type="ECO:0000313" key="2">
    <source>
        <dbReference type="EMBL" id="MBB3205018.1"/>
    </source>
</evidence>
<proteinExistence type="predicted"/>